<keyword evidence="3" id="KW-0460">Magnesium</keyword>
<dbReference type="PANTHER" id="PTHR10291">
    <property type="entry name" value="DEHYDRODOLICHYL DIPHOSPHATE SYNTHASE FAMILY MEMBER"/>
    <property type="match status" value="1"/>
</dbReference>
<dbReference type="Proteomes" id="UP000292052">
    <property type="component" value="Unassembled WGS sequence"/>
</dbReference>
<dbReference type="AlphaFoldDB" id="A0A482WCT3"/>
<evidence type="ECO:0000313" key="6">
    <source>
        <dbReference type="EMBL" id="RZC42637.1"/>
    </source>
</evidence>
<dbReference type="FunFam" id="3.40.1180.10:FF:000005">
    <property type="entry name" value="Alkyl transferase"/>
    <property type="match status" value="1"/>
</dbReference>
<dbReference type="PANTHER" id="PTHR10291:SF43">
    <property type="entry name" value="DEHYDRODOLICHYL DIPHOSPHATE SYNTHASE COMPLEX SUBUNIT DHDDS"/>
    <property type="match status" value="1"/>
</dbReference>
<sequence>MFWILQWGLQIIEKFCINVIKCGPVPKHVAFIMDGNRRFAVKNKMQLSEGHFRGFDKLVETLQWCLELGITEVTVYAFSIENFKRSEEEVGTLMRLATEQLQKLLSNEVIMAEGVRIRIIGNLLLLSEELQKLCAQVVLKTKDNDKAFVNVAFAYTSRDEIANAARIIVEGVKSGEIKNEDVDEDLIGNCLYTKNGADPDVIVRTSGEVRFSDFLLWQISNSQICFIQVLWPEFCIWDLLVCVFRYQRCCNELKKRGNKRKNKNERIQTFLDRLEQQRLKQL</sequence>
<evidence type="ECO:0000256" key="5">
    <source>
        <dbReference type="RuleBase" id="RU363018"/>
    </source>
</evidence>
<protein>
    <recommendedName>
        <fullName evidence="5">Alkyl transferase</fullName>
        <ecNumber evidence="5">2.5.1.-</ecNumber>
    </recommendedName>
</protein>
<dbReference type="EMBL" id="QDEB01006463">
    <property type="protein sequence ID" value="RZC42637.1"/>
    <property type="molecule type" value="Genomic_DNA"/>
</dbReference>
<dbReference type="NCBIfam" id="TIGR00055">
    <property type="entry name" value="uppS"/>
    <property type="match status" value="1"/>
</dbReference>
<reference evidence="6 7" key="1">
    <citation type="submission" date="2017-03" db="EMBL/GenBank/DDBJ databases">
        <title>Genome of the blue death feigning beetle - Asbolus verrucosus.</title>
        <authorList>
            <person name="Rider S.D."/>
        </authorList>
    </citation>
    <scope>NUCLEOTIDE SEQUENCE [LARGE SCALE GENOMIC DNA]</scope>
    <source>
        <strain evidence="6">Butters</strain>
        <tissue evidence="6">Head and leg muscle</tissue>
    </source>
</reference>
<name>A0A482WCT3_ASBVE</name>
<evidence type="ECO:0000256" key="1">
    <source>
        <dbReference type="ARBA" id="ARBA00005432"/>
    </source>
</evidence>
<dbReference type="Pfam" id="PF01255">
    <property type="entry name" value="Prenyltransf"/>
    <property type="match status" value="1"/>
</dbReference>
<evidence type="ECO:0000256" key="4">
    <source>
        <dbReference type="ARBA" id="ARBA00047353"/>
    </source>
</evidence>
<dbReference type="GO" id="GO:0016094">
    <property type="term" value="P:polyprenol biosynthetic process"/>
    <property type="evidence" value="ECO:0007669"/>
    <property type="project" value="TreeGrafter"/>
</dbReference>
<dbReference type="InterPro" id="IPR001441">
    <property type="entry name" value="UPP_synth-like"/>
</dbReference>
<dbReference type="PROSITE" id="PS01066">
    <property type="entry name" value="UPP_SYNTHASE"/>
    <property type="match status" value="1"/>
</dbReference>
<dbReference type="GO" id="GO:1904423">
    <property type="term" value="C:dehydrodolichyl diphosphate synthase complex"/>
    <property type="evidence" value="ECO:0007669"/>
    <property type="project" value="TreeGrafter"/>
</dbReference>
<dbReference type="InterPro" id="IPR036424">
    <property type="entry name" value="UPP_synth-like_sf"/>
</dbReference>
<evidence type="ECO:0000313" key="7">
    <source>
        <dbReference type="Proteomes" id="UP000292052"/>
    </source>
</evidence>
<dbReference type="GO" id="GO:0005783">
    <property type="term" value="C:endoplasmic reticulum"/>
    <property type="evidence" value="ECO:0007669"/>
    <property type="project" value="TreeGrafter"/>
</dbReference>
<comment type="catalytic activity">
    <reaction evidence="4">
        <text>n isopentenyl diphosphate + (2E,6E)-farnesyl diphosphate = a di-trans,poly-cis-polyprenyl diphosphate + n diphosphate</text>
        <dbReference type="Rhea" id="RHEA:53008"/>
        <dbReference type="Rhea" id="RHEA-COMP:19494"/>
        <dbReference type="ChEBI" id="CHEBI:33019"/>
        <dbReference type="ChEBI" id="CHEBI:128769"/>
        <dbReference type="ChEBI" id="CHEBI:136960"/>
        <dbReference type="ChEBI" id="CHEBI:175763"/>
        <dbReference type="EC" id="2.5.1.87"/>
    </reaction>
</comment>
<organism evidence="6 7">
    <name type="scientific">Asbolus verrucosus</name>
    <name type="common">Desert ironclad beetle</name>
    <dbReference type="NCBI Taxonomy" id="1661398"/>
    <lineage>
        <taxon>Eukaryota</taxon>
        <taxon>Metazoa</taxon>
        <taxon>Ecdysozoa</taxon>
        <taxon>Arthropoda</taxon>
        <taxon>Hexapoda</taxon>
        <taxon>Insecta</taxon>
        <taxon>Pterygota</taxon>
        <taxon>Neoptera</taxon>
        <taxon>Endopterygota</taxon>
        <taxon>Coleoptera</taxon>
        <taxon>Polyphaga</taxon>
        <taxon>Cucujiformia</taxon>
        <taxon>Tenebrionidae</taxon>
        <taxon>Pimeliinae</taxon>
        <taxon>Asbolus</taxon>
    </lineage>
</organism>
<evidence type="ECO:0000256" key="3">
    <source>
        <dbReference type="ARBA" id="ARBA00022842"/>
    </source>
</evidence>
<keyword evidence="7" id="KW-1185">Reference proteome</keyword>
<dbReference type="InterPro" id="IPR018520">
    <property type="entry name" value="UPP_synth-like_CS"/>
</dbReference>
<dbReference type="GO" id="GO:0045547">
    <property type="term" value="F:ditrans,polycis-polyprenyl diphosphate synthase [(2E,6E)-farnesyl diphosphate specific] activity"/>
    <property type="evidence" value="ECO:0007669"/>
    <property type="project" value="UniProtKB-EC"/>
</dbReference>
<dbReference type="Gene3D" id="3.40.1180.10">
    <property type="entry name" value="Decaprenyl diphosphate synthase-like"/>
    <property type="match status" value="1"/>
</dbReference>
<comment type="similarity">
    <text evidence="1 5">Belongs to the UPP synthase family.</text>
</comment>
<accession>A0A482WCT3</accession>
<gene>
    <name evidence="6" type="ORF">BDFB_008431</name>
</gene>
<dbReference type="HAMAP" id="MF_01139">
    <property type="entry name" value="ISPT"/>
    <property type="match status" value="1"/>
</dbReference>
<evidence type="ECO:0000256" key="2">
    <source>
        <dbReference type="ARBA" id="ARBA00022679"/>
    </source>
</evidence>
<keyword evidence="2 5" id="KW-0808">Transferase</keyword>
<comment type="caution">
    <text evidence="6">The sequence shown here is derived from an EMBL/GenBank/DDBJ whole genome shotgun (WGS) entry which is preliminary data.</text>
</comment>
<proteinExistence type="inferred from homology"/>
<dbReference type="SUPFAM" id="SSF64005">
    <property type="entry name" value="Undecaprenyl diphosphate synthase"/>
    <property type="match status" value="1"/>
</dbReference>
<dbReference type="STRING" id="1661398.A0A482WCT3"/>
<dbReference type="OrthoDB" id="4173905at2759"/>
<dbReference type="CDD" id="cd00475">
    <property type="entry name" value="Cis_IPPS"/>
    <property type="match status" value="1"/>
</dbReference>
<dbReference type="EC" id="2.5.1.-" evidence="5"/>